<reference evidence="1 2" key="1">
    <citation type="submission" date="2018-09" db="EMBL/GenBank/DDBJ databases">
        <title>Paenibacillus SK2017-BO5.</title>
        <authorList>
            <person name="Piskunova J.V."/>
            <person name="Dubiley S.A."/>
            <person name="Severinov K.V."/>
        </authorList>
    </citation>
    <scope>NUCLEOTIDE SEQUENCE [LARGE SCALE GENOMIC DNA]</scope>
    <source>
        <strain evidence="1 2">BO5</strain>
    </source>
</reference>
<evidence type="ECO:0000313" key="1">
    <source>
        <dbReference type="EMBL" id="RJG20703.1"/>
    </source>
</evidence>
<dbReference type="EMBL" id="QYZD01000032">
    <property type="protein sequence ID" value="RJG20703.1"/>
    <property type="molecule type" value="Genomic_DNA"/>
</dbReference>
<organism evidence="1 2">
    <name type="scientific">Paenibacillus thiaminolyticus</name>
    <name type="common">Bacillus thiaminolyticus</name>
    <dbReference type="NCBI Taxonomy" id="49283"/>
    <lineage>
        <taxon>Bacteria</taxon>
        <taxon>Bacillati</taxon>
        <taxon>Bacillota</taxon>
        <taxon>Bacilli</taxon>
        <taxon>Bacillales</taxon>
        <taxon>Paenibacillaceae</taxon>
        <taxon>Paenibacillus</taxon>
    </lineage>
</organism>
<accession>A0A3A3GTK6</accession>
<name>A0A3A3GTK6_PANTH</name>
<gene>
    <name evidence="1" type="ORF">DQX05_24405</name>
</gene>
<comment type="caution">
    <text evidence="1">The sequence shown here is derived from an EMBL/GenBank/DDBJ whole genome shotgun (WGS) entry which is preliminary data.</text>
</comment>
<dbReference type="PROSITE" id="PS51257">
    <property type="entry name" value="PROKAR_LIPOPROTEIN"/>
    <property type="match status" value="1"/>
</dbReference>
<proteinExistence type="predicted"/>
<protein>
    <submittedName>
        <fullName evidence="1">Uncharacterized protein</fullName>
    </submittedName>
</protein>
<dbReference type="AlphaFoldDB" id="A0A3A3GTK6"/>
<sequence>MKPKQSKWNSALKRFIMTVLFLSVVIGLSACTGFEAYLYSPSAVTTTIVPVAKASGSDIGGR</sequence>
<dbReference type="Proteomes" id="UP000266177">
    <property type="component" value="Unassembled WGS sequence"/>
</dbReference>
<evidence type="ECO:0000313" key="2">
    <source>
        <dbReference type="Proteomes" id="UP000266177"/>
    </source>
</evidence>
<dbReference type="RefSeq" id="WP_119795959.1">
    <property type="nucleotide sequence ID" value="NZ_QYZD01000032.1"/>
</dbReference>